<organism evidence="1 2">
    <name type="scientific">Brachyspira aalborgi</name>
    <dbReference type="NCBI Taxonomy" id="29522"/>
    <lineage>
        <taxon>Bacteria</taxon>
        <taxon>Pseudomonadati</taxon>
        <taxon>Spirochaetota</taxon>
        <taxon>Spirochaetia</taxon>
        <taxon>Brachyspirales</taxon>
        <taxon>Brachyspiraceae</taxon>
        <taxon>Brachyspira</taxon>
    </lineage>
</organism>
<dbReference type="Proteomes" id="UP000324574">
    <property type="component" value="Unassembled WGS sequence"/>
</dbReference>
<dbReference type="RefSeq" id="WP_147527001.1">
    <property type="nucleotide sequence ID" value="NZ_SAYG01000009.1"/>
</dbReference>
<evidence type="ECO:0000313" key="1">
    <source>
        <dbReference type="EMBL" id="TXJ44302.1"/>
    </source>
</evidence>
<dbReference type="NCBIfam" id="TIGR04076">
    <property type="entry name" value="TIGR04076 family protein"/>
    <property type="match status" value="1"/>
</dbReference>
<dbReference type="AlphaFoldDB" id="A0A5C8F541"/>
<comment type="caution">
    <text evidence="1">The sequence shown here is derived from an EMBL/GenBank/DDBJ whole genome shotgun (WGS) entry which is preliminary data.</text>
</comment>
<name>A0A5C8F541_9SPIR</name>
<accession>A0A5C8F541</accession>
<sequence>MKKWYNEEYEFEIEVNGFLRGDKTEGYCRNGEEIGDKYKCSYGCPVNSEGQGICSKVMMVMFPVMEAARSGGDLENIGGYGKYSKDIVCPDGCVIFRLIANKTGNEIFFKGKFLD</sequence>
<protein>
    <submittedName>
        <fullName evidence="1">TIGR04076 family protein</fullName>
    </submittedName>
</protein>
<evidence type="ECO:0000313" key="2">
    <source>
        <dbReference type="Proteomes" id="UP000324574"/>
    </source>
</evidence>
<gene>
    <name evidence="1" type="ORF">EPJ70_08710</name>
</gene>
<dbReference type="EMBL" id="SAYG01000009">
    <property type="protein sequence ID" value="TXJ44302.1"/>
    <property type="molecule type" value="Genomic_DNA"/>
</dbReference>
<dbReference type="InterPro" id="IPR023811">
    <property type="entry name" value="CHP04076"/>
</dbReference>
<reference evidence="1 2" key="1">
    <citation type="journal article" date="1992" name="Lakartidningen">
        <title>[Penicillin V and not amoxicillin is the first choice preparation in acute otitis].</title>
        <authorList>
            <person name="Kamme C."/>
            <person name="Lundgren K."/>
            <person name="Prellner K."/>
        </authorList>
    </citation>
    <scope>NUCLEOTIDE SEQUENCE [LARGE SCALE GENOMIC DNA]</scope>
    <source>
        <strain evidence="1 2">PC3714II</strain>
    </source>
</reference>
<proteinExistence type="predicted"/>